<feature type="domain" description="OmpR/PhoB-type" evidence="3">
    <location>
        <begin position="1"/>
        <end position="89"/>
    </location>
</feature>
<dbReference type="GO" id="GO:0000160">
    <property type="term" value="P:phosphorelay signal transduction system"/>
    <property type="evidence" value="ECO:0007669"/>
    <property type="project" value="InterPro"/>
</dbReference>
<dbReference type="AlphaFoldDB" id="A0A6S6QHM2"/>
<gene>
    <name evidence="4" type="ORF">IZ6_03890</name>
</gene>
<dbReference type="GO" id="GO:0006355">
    <property type="term" value="P:regulation of DNA-templated transcription"/>
    <property type="evidence" value="ECO:0007669"/>
    <property type="project" value="InterPro"/>
</dbReference>
<dbReference type="GO" id="GO:0003677">
    <property type="term" value="F:DNA binding"/>
    <property type="evidence" value="ECO:0007669"/>
    <property type="project" value="UniProtKB-UniRule"/>
</dbReference>
<dbReference type="KEGG" id="tso:IZ6_03890"/>
<accession>A0A6S6QHM2</accession>
<evidence type="ECO:0000259" key="3">
    <source>
        <dbReference type="PROSITE" id="PS51755"/>
    </source>
</evidence>
<dbReference type="SMART" id="SM00862">
    <property type="entry name" value="Trans_reg_C"/>
    <property type="match status" value="1"/>
</dbReference>
<sequence>MIDDAARVLRLNERELHVQPLVFDLLVYLVRERARVISKDELLEALWPGVIVTENSLQRAISTLRTVLREGDMQDAIRSVPRAGYRFCLELVPPPDAAEGGDDLTQARHAAEARLWNEAAVLYSKTDAATLSGTDLDQWALALQCAGNPSDAVPVFTRAIAAHTQKGDLNAAAESAISLAGVHLERNELAVAKGWTARAAELTAQNEASRARGLVTWMQARIAGSEGNPRLAHEKAEAAYAIGRGNGDVGVEALGLMYRGFYRLSLGDTAAGLEDQDHASALALSHTLDPVTGGTLFCNILWACRTFCDWSRATQWTLGYRQFCTDSRMQFSGSCELHRAEVLGVQGSLKQALGHIEEALARLQNDAPWARGDAYRVLGDIQSAIGNTDAARAAYEKCYALGWDPEPGYALLLLAEGEAEQAYAALERSLIGQGWWTLQRQGMLLAHLALVAAHARKPEKAQALIDDLAGQEKRWPMPSIRALTNEAAAILAKQSGDPDEARRRLHLARQLWTGVECRLNATRLRLEIAAVALDAGDVSGASSELRVASADAQALGSAKLQERCAALEKRLPKSA</sequence>
<dbReference type="SUPFAM" id="SSF46894">
    <property type="entry name" value="C-terminal effector domain of the bipartite response regulators"/>
    <property type="match status" value="1"/>
</dbReference>
<dbReference type="Gene3D" id="1.25.40.10">
    <property type="entry name" value="Tetratricopeptide repeat domain"/>
    <property type="match status" value="2"/>
</dbReference>
<reference evidence="4 5" key="1">
    <citation type="submission" date="2020-08" db="EMBL/GenBank/DDBJ databases">
        <title>Genome sequence of Rhizobiales bacterium strain IZ6.</title>
        <authorList>
            <person name="Nakai R."/>
            <person name="Naganuma T."/>
        </authorList>
    </citation>
    <scope>NUCLEOTIDE SEQUENCE [LARGE SCALE GENOMIC DNA]</scope>
    <source>
        <strain evidence="4 5">IZ6</strain>
    </source>
</reference>
<organism evidence="4 5">
    <name type="scientific">Terrihabitans soli</name>
    <dbReference type="NCBI Taxonomy" id="708113"/>
    <lineage>
        <taxon>Bacteria</taxon>
        <taxon>Pseudomonadati</taxon>
        <taxon>Pseudomonadota</taxon>
        <taxon>Alphaproteobacteria</taxon>
        <taxon>Hyphomicrobiales</taxon>
        <taxon>Terrihabitans</taxon>
    </lineage>
</organism>
<proteinExistence type="predicted"/>
<keyword evidence="5" id="KW-1185">Reference proteome</keyword>
<protein>
    <recommendedName>
        <fullName evidence="3">OmpR/PhoB-type domain-containing protein</fullName>
    </recommendedName>
</protein>
<dbReference type="EMBL" id="AP023361">
    <property type="protein sequence ID" value="BCJ89654.1"/>
    <property type="molecule type" value="Genomic_DNA"/>
</dbReference>
<dbReference type="Pfam" id="PF00486">
    <property type="entry name" value="Trans_reg_C"/>
    <property type="match status" value="1"/>
</dbReference>
<dbReference type="Proteomes" id="UP000515317">
    <property type="component" value="Chromosome"/>
</dbReference>
<dbReference type="Gene3D" id="1.10.10.10">
    <property type="entry name" value="Winged helix-like DNA-binding domain superfamily/Winged helix DNA-binding domain"/>
    <property type="match status" value="1"/>
</dbReference>
<dbReference type="PROSITE" id="PS51755">
    <property type="entry name" value="OMPR_PHOB"/>
    <property type="match status" value="1"/>
</dbReference>
<evidence type="ECO:0000256" key="1">
    <source>
        <dbReference type="ARBA" id="ARBA00023125"/>
    </source>
</evidence>
<dbReference type="SUPFAM" id="SSF48452">
    <property type="entry name" value="TPR-like"/>
    <property type="match status" value="2"/>
</dbReference>
<name>A0A6S6QHM2_9HYPH</name>
<dbReference type="InterPro" id="IPR011990">
    <property type="entry name" value="TPR-like_helical_dom_sf"/>
</dbReference>
<evidence type="ECO:0000256" key="2">
    <source>
        <dbReference type="PROSITE-ProRule" id="PRU01091"/>
    </source>
</evidence>
<feature type="DNA-binding region" description="OmpR/PhoB-type" evidence="2">
    <location>
        <begin position="1"/>
        <end position="89"/>
    </location>
</feature>
<dbReference type="InterPro" id="IPR016032">
    <property type="entry name" value="Sig_transdc_resp-reg_C-effctor"/>
</dbReference>
<evidence type="ECO:0000313" key="5">
    <source>
        <dbReference type="Proteomes" id="UP000515317"/>
    </source>
</evidence>
<dbReference type="CDD" id="cd00383">
    <property type="entry name" value="trans_reg_C"/>
    <property type="match status" value="1"/>
</dbReference>
<evidence type="ECO:0000313" key="4">
    <source>
        <dbReference type="EMBL" id="BCJ89654.1"/>
    </source>
</evidence>
<keyword evidence="1 2" id="KW-0238">DNA-binding</keyword>
<dbReference type="InterPro" id="IPR036388">
    <property type="entry name" value="WH-like_DNA-bd_sf"/>
</dbReference>
<dbReference type="InterPro" id="IPR001867">
    <property type="entry name" value="OmpR/PhoB-type_DNA-bd"/>
</dbReference>